<dbReference type="AlphaFoldDB" id="A0A066XIG7"/>
<evidence type="ECO:0000313" key="2">
    <source>
        <dbReference type="EMBL" id="KDN68988.1"/>
    </source>
</evidence>
<organism evidence="2 3">
    <name type="scientific">Colletotrichum sublineola</name>
    <name type="common">Sorghum anthracnose fungus</name>
    <dbReference type="NCBI Taxonomy" id="1173701"/>
    <lineage>
        <taxon>Eukaryota</taxon>
        <taxon>Fungi</taxon>
        <taxon>Dikarya</taxon>
        <taxon>Ascomycota</taxon>
        <taxon>Pezizomycotina</taxon>
        <taxon>Sordariomycetes</taxon>
        <taxon>Hypocreomycetidae</taxon>
        <taxon>Glomerellales</taxon>
        <taxon>Glomerellaceae</taxon>
        <taxon>Colletotrichum</taxon>
        <taxon>Colletotrichum graminicola species complex</taxon>
    </lineage>
</organism>
<comment type="caution">
    <text evidence="2">The sequence shown here is derived from an EMBL/GenBank/DDBJ whole genome shotgun (WGS) entry which is preliminary data.</text>
</comment>
<dbReference type="EMBL" id="JMSE01000582">
    <property type="protein sequence ID" value="KDN68988.1"/>
    <property type="molecule type" value="Genomic_DNA"/>
</dbReference>
<proteinExistence type="predicted"/>
<feature type="region of interest" description="Disordered" evidence="1">
    <location>
        <begin position="135"/>
        <end position="164"/>
    </location>
</feature>
<dbReference type="Proteomes" id="UP000027238">
    <property type="component" value="Unassembled WGS sequence"/>
</dbReference>
<sequence length="164" mass="17787">MDVTDARVGQASTISRPRALDELSFPPAVWYGRTGPDVYASRRPAARPYVDASSTKIMVYFHDSNAGAGKENGEQLLISRNLANGRGRNTKAVFEVTRSELWLCPNTQFLGSCPCSVNTLKKCRPICLLPAISSRQPEQPRPATSRGAEISGCCEASIEGRVDA</sequence>
<accession>A0A066XIG7</accession>
<evidence type="ECO:0000256" key="1">
    <source>
        <dbReference type="SAM" id="MobiDB-lite"/>
    </source>
</evidence>
<gene>
    <name evidence="2" type="ORF">CSUB01_05621</name>
</gene>
<keyword evidence="3" id="KW-1185">Reference proteome</keyword>
<protein>
    <submittedName>
        <fullName evidence="2">Uncharacterized protein</fullName>
    </submittedName>
</protein>
<evidence type="ECO:0000313" key="3">
    <source>
        <dbReference type="Proteomes" id="UP000027238"/>
    </source>
</evidence>
<dbReference type="HOGENOM" id="CLU_1618905_0_0_1"/>
<reference evidence="3" key="1">
    <citation type="journal article" date="2014" name="Genome Announc.">
        <title>Draft genome sequence of Colletotrichum sublineola, a destructive pathogen of cultivated sorghum.</title>
        <authorList>
            <person name="Baroncelli R."/>
            <person name="Sanz-Martin J.M."/>
            <person name="Rech G.E."/>
            <person name="Sukno S.A."/>
            <person name="Thon M.R."/>
        </authorList>
    </citation>
    <scope>NUCLEOTIDE SEQUENCE [LARGE SCALE GENOMIC DNA]</scope>
    <source>
        <strain evidence="3">TX430BB</strain>
    </source>
</reference>
<name>A0A066XIG7_COLSU</name>